<protein>
    <recommendedName>
        <fullName evidence="3">FAD-binding PCMH-type domain-containing protein</fullName>
    </recommendedName>
</protein>
<evidence type="ECO:0000313" key="4">
    <source>
        <dbReference type="EMBL" id="SVA54435.1"/>
    </source>
</evidence>
<dbReference type="GO" id="GO:0005739">
    <property type="term" value="C:mitochondrion"/>
    <property type="evidence" value="ECO:0007669"/>
    <property type="project" value="TreeGrafter"/>
</dbReference>
<proteinExistence type="predicted"/>
<dbReference type="GO" id="GO:0071949">
    <property type="term" value="F:FAD binding"/>
    <property type="evidence" value="ECO:0007669"/>
    <property type="project" value="InterPro"/>
</dbReference>
<feature type="transmembrane region" description="Helical" evidence="2">
    <location>
        <begin position="164"/>
        <end position="183"/>
    </location>
</feature>
<keyword evidence="2" id="KW-1133">Transmembrane helix</keyword>
<organism evidence="4">
    <name type="scientific">marine metagenome</name>
    <dbReference type="NCBI Taxonomy" id="408172"/>
    <lineage>
        <taxon>unclassified sequences</taxon>
        <taxon>metagenomes</taxon>
        <taxon>ecological metagenomes</taxon>
    </lineage>
</organism>
<dbReference type="PANTHER" id="PTHR43762">
    <property type="entry name" value="L-GULONOLACTONE OXIDASE"/>
    <property type="match status" value="1"/>
</dbReference>
<keyword evidence="2" id="KW-0812">Transmembrane</keyword>
<dbReference type="GO" id="GO:0003885">
    <property type="term" value="F:D-arabinono-1,4-lactone oxidase activity"/>
    <property type="evidence" value="ECO:0007669"/>
    <property type="project" value="InterPro"/>
</dbReference>
<reference evidence="4" key="1">
    <citation type="submission" date="2018-05" db="EMBL/GenBank/DDBJ databases">
        <authorList>
            <person name="Lanie J.A."/>
            <person name="Ng W.-L."/>
            <person name="Kazmierczak K.M."/>
            <person name="Andrzejewski T.M."/>
            <person name="Davidsen T.M."/>
            <person name="Wayne K.J."/>
            <person name="Tettelin H."/>
            <person name="Glass J.I."/>
            <person name="Rusch D."/>
            <person name="Podicherti R."/>
            <person name="Tsui H.-C.T."/>
            <person name="Winkler M.E."/>
        </authorList>
    </citation>
    <scope>NUCLEOTIDE SEQUENCE</scope>
</reference>
<name>A0A381WPM1_9ZZZZ</name>
<accession>A0A381WPM1</accession>
<sequence length="476" mass="55008">MYNNEPKERVYGWGRTTFSNSMVYRPSSIIQIHSIIEDAKKRKLKITCRGSGRSYGDNTLNSNQIVLDISEMNKILSWDKETGLIVAESGATIEKIILKCVPDGWLFPSMPGTRFVSLAGALGNNVHGKNEFHRGCIGEYVQSFDAILADNKLYTCSRDKNVELFYSIISGIGLLGVIVNVSINLRKIPSYYVNGNVKKNKNFKELIEEYETIKGDFEYSIAWIDAIKSGKGLGRGEINFGNLINDNDYTIHDHEIPKRLSIGISNDFLPLITKRILNVHTMKLVNWLQINLGSMSSDVQKTKVSLSKYHYLMDMKFPKYNFFFKHGFFEYQAILPIQFCMKGFEELLKITHKYGFYSLMSSLKAYRNQKEDFLLHFPLEGFSMTMDIPKEENKISQQVKMFFEMNEKVIEYGGRINFGKTPILNLEHFENMYPNSKEFINIKNKYDPDYLFESNMFRRIMNITREGCEVPSIYSI</sequence>
<feature type="domain" description="FAD-binding PCMH-type" evidence="3">
    <location>
        <begin position="16"/>
        <end position="188"/>
    </location>
</feature>
<dbReference type="InterPro" id="IPR006094">
    <property type="entry name" value="Oxid_FAD_bind_N"/>
</dbReference>
<dbReference type="InterPro" id="IPR036318">
    <property type="entry name" value="FAD-bd_PCMH-like_sf"/>
</dbReference>
<dbReference type="PANTHER" id="PTHR43762:SF1">
    <property type="entry name" value="D-ARABINONO-1,4-LACTONE OXIDASE"/>
    <property type="match status" value="1"/>
</dbReference>
<keyword evidence="2" id="KW-0472">Membrane</keyword>
<dbReference type="InterPro" id="IPR016169">
    <property type="entry name" value="FAD-bd_PCMH_sub2"/>
</dbReference>
<keyword evidence="1" id="KW-0560">Oxidoreductase</keyword>
<dbReference type="Pfam" id="PF01565">
    <property type="entry name" value="FAD_binding_4"/>
    <property type="match status" value="1"/>
</dbReference>
<dbReference type="Gene3D" id="3.30.43.10">
    <property type="entry name" value="Uridine Diphospho-n-acetylenolpyruvylglucosamine Reductase, domain 2"/>
    <property type="match status" value="1"/>
</dbReference>
<dbReference type="PROSITE" id="PS51387">
    <property type="entry name" value="FAD_PCMH"/>
    <property type="match status" value="1"/>
</dbReference>
<dbReference type="InterPro" id="IPR010031">
    <property type="entry name" value="FAD_lactone_oxidase-like"/>
</dbReference>
<dbReference type="Pfam" id="PF04030">
    <property type="entry name" value="ALO"/>
    <property type="match status" value="1"/>
</dbReference>
<dbReference type="AlphaFoldDB" id="A0A381WPM1"/>
<evidence type="ECO:0000259" key="3">
    <source>
        <dbReference type="PROSITE" id="PS51387"/>
    </source>
</evidence>
<dbReference type="GO" id="GO:0016020">
    <property type="term" value="C:membrane"/>
    <property type="evidence" value="ECO:0007669"/>
    <property type="project" value="InterPro"/>
</dbReference>
<gene>
    <name evidence="4" type="ORF">METZ01_LOCUS107289</name>
</gene>
<dbReference type="Gene3D" id="3.30.465.10">
    <property type="match status" value="1"/>
</dbReference>
<dbReference type="InterPro" id="IPR007173">
    <property type="entry name" value="ALO_C"/>
</dbReference>
<evidence type="ECO:0000256" key="1">
    <source>
        <dbReference type="ARBA" id="ARBA00023002"/>
    </source>
</evidence>
<dbReference type="EMBL" id="UINC01012467">
    <property type="protein sequence ID" value="SVA54435.1"/>
    <property type="molecule type" value="Genomic_DNA"/>
</dbReference>
<evidence type="ECO:0000256" key="2">
    <source>
        <dbReference type="SAM" id="Phobius"/>
    </source>
</evidence>
<dbReference type="InterPro" id="IPR016167">
    <property type="entry name" value="FAD-bd_PCMH_sub1"/>
</dbReference>
<dbReference type="SUPFAM" id="SSF56176">
    <property type="entry name" value="FAD-binding/transporter-associated domain-like"/>
    <property type="match status" value="1"/>
</dbReference>
<dbReference type="InterPro" id="IPR016166">
    <property type="entry name" value="FAD-bd_PCMH"/>
</dbReference>